<dbReference type="EMBL" id="CP062229">
    <property type="protein sequence ID" value="UVC15266.1"/>
    <property type="molecule type" value="Genomic_DNA"/>
</dbReference>
<dbReference type="RefSeq" id="WP_258119975.1">
    <property type="nucleotide sequence ID" value="NZ_CP062229.1"/>
</dbReference>
<proteinExistence type="predicted"/>
<evidence type="ECO:0000313" key="1">
    <source>
        <dbReference type="EMBL" id="UVC15266.1"/>
    </source>
</evidence>
<sequence>MKIVFCVLTLSATLPVGRPHQGQKLAPFFRSPVELERLVDDVLACGELKAEALGIDARHDVMRRCRTGSHSSGIARMARAFLAARSTGKARPKPDKLVRFIQPPSGTVRGFSHINALTAR</sequence>
<protein>
    <submittedName>
        <fullName evidence="1">Uncharacterized protein</fullName>
    </submittedName>
</protein>
<gene>
    <name evidence="1" type="ORF">IHQ72_32800</name>
</gene>
<organism evidence="1 2">
    <name type="scientific">Mesorhizobium onobrychidis</name>
    <dbReference type="NCBI Taxonomy" id="2775404"/>
    <lineage>
        <taxon>Bacteria</taxon>
        <taxon>Pseudomonadati</taxon>
        <taxon>Pseudomonadota</taxon>
        <taxon>Alphaproteobacteria</taxon>
        <taxon>Hyphomicrobiales</taxon>
        <taxon>Phyllobacteriaceae</taxon>
        <taxon>Mesorhizobium</taxon>
    </lineage>
</organism>
<name>A0ABY5QX28_9HYPH</name>
<evidence type="ECO:0000313" key="2">
    <source>
        <dbReference type="Proteomes" id="UP001058098"/>
    </source>
</evidence>
<accession>A0ABY5QX28</accession>
<keyword evidence="2" id="KW-1185">Reference proteome</keyword>
<dbReference type="Proteomes" id="UP001058098">
    <property type="component" value="Chromosome"/>
</dbReference>
<reference evidence="1" key="1">
    <citation type="submission" date="2020-09" db="EMBL/GenBank/DDBJ databases">
        <title>Rhizobia associated with sainfoin plants.</title>
        <authorList>
            <person name="Asharfi S."/>
            <person name="Kuzmanovic N."/>
            <person name="Bunk B."/>
            <person name="Sproeer C."/>
            <person name="Becker M."/>
            <person name="Thuenen T."/>
        </authorList>
    </citation>
    <scope>NUCLEOTIDE SEQUENCE</scope>
    <source>
        <strain evidence="1">OM4</strain>
    </source>
</reference>